<protein>
    <submittedName>
        <fullName evidence="1">Uncharacterized protein</fullName>
    </submittedName>
</protein>
<evidence type="ECO:0000313" key="1">
    <source>
        <dbReference type="EMBL" id="RVD92168.1"/>
    </source>
</evidence>
<dbReference type="EMBL" id="RCSS01000290">
    <property type="protein sequence ID" value="RVD92168.1"/>
    <property type="molecule type" value="Genomic_DNA"/>
</dbReference>
<keyword evidence="2" id="KW-1185">Reference proteome</keyword>
<comment type="caution">
    <text evidence="1">The sequence shown here is derived from an EMBL/GenBank/DDBJ whole genome shotgun (WGS) entry which is preliminary data.</text>
</comment>
<dbReference type="VEuPathDB" id="MicrosporidiaDB:TUBRATIS_13390"/>
<accession>A0A437AM43</accession>
<dbReference type="Proteomes" id="UP000282876">
    <property type="component" value="Unassembled WGS sequence"/>
</dbReference>
<sequence length="134" mass="16031">MLLIYFISVYCHLLKLENIIFFQNLIPSNNSIFLTNEKHLLLLLDVTEKWVKKLPKEVCYDIYMILNKSVIKSVMLIELFINILSLARDNKSNIHSEYFQSKFMEMLNQFENNVNNFEMINELVLMINRRYSGK</sequence>
<organism evidence="1 2">
    <name type="scientific">Tubulinosema ratisbonensis</name>
    <dbReference type="NCBI Taxonomy" id="291195"/>
    <lineage>
        <taxon>Eukaryota</taxon>
        <taxon>Fungi</taxon>
        <taxon>Fungi incertae sedis</taxon>
        <taxon>Microsporidia</taxon>
        <taxon>Tubulinosematoidea</taxon>
        <taxon>Tubulinosematidae</taxon>
        <taxon>Tubulinosema</taxon>
    </lineage>
</organism>
<proteinExistence type="predicted"/>
<evidence type="ECO:0000313" key="2">
    <source>
        <dbReference type="Proteomes" id="UP000282876"/>
    </source>
</evidence>
<reference evidence="1 2" key="1">
    <citation type="submission" date="2018-10" db="EMBL/GenBank/DDBJ databases">
        <title>Draft genome sequence of the microsporidian Tubulinosema ratisbonensis.</title>
        <authorList>
            <person name="Polonais V."/>
            <person name="Peyretaillade E."/>
            <person name="Niehus S."/>
            <person name="Wawrzyniak I."/>
            <person name="Franchet A."/>
            <person name="Gaspin C."/>
            <person name="Reichstadt M."/>
            <person name="Belser C."/>
            <person name="Labadie K."/>
            <person name="Delbac F."/>
            <person name="Ferrandon D."/>
        </authorList>
    </citation>
    <scope>NUCLEOTIDE SEQUENCE [LARGE SCALE GENOMIC DNA]</scope>
    <source>
        <strain evidence="1 2">Franzen</strain>
    </source>
</reference>
<name>A0A437AM43_9MICR</name>
<gene>
    <name evidence="1" type="ORF">TUBRATIS_13390</name>
</gene>
<dbReference type="AlphaFoldDB" id="A0A437AM43"/>